<protein>
    <submittedName>
        <fullName evidence="2">Uncharacterized protein</fullName>
    </submittedName>
</protein>
<feature type="transmembrane region" description="Helical" evidence="1">
    <location>
        <begin position="40"/>
        <end position="59"/>
    </location>
</feature>
<dbReference type="Proteomes" id="UP001217089">
    <property type="component" value="Unassembled WGS sequence"/>
</dbReference>
<name>A0ABQ9EB21_TEGGR</name>
<comment type="caution">
    <text evidence="2">The sequence shown here is derived from an EMBL/GenBank/DDBJ whole genome shotgun (WGS) entry which is preliminary data.</text>
</comment>
<accession>A0ABQ9EB21</accession>
<sequence>MMLKELPYFLLGNFLPLWLLFWVYQLIAIEFCFIHELSALGNKITMFILVVFIVSAFLMPKQRALASQAVSGFSVLSVIIICFVRKNWFGFTAGINYVLAGLVFGEEGHLLWIPNVDSLHYLLAVANLLFSSALK</sequence>
<proteinExistence type="predicted"/>
<keyword evidence="3" id="KW-1185">Reference proteome</keyword>
<gene>
    <name evidence="2" type="ORF">KUTeg_018940</name>
</gene>
<reference evidence="2 3" key="1">
    <citation type="submission" date="2022-12" db="EMBL/GenBank/DDBJ databases">
        <title>Chromosome-level genome of Tegillarca granosa.</title>
        <authorList>
            <person name="Kim J."/>
        </authorList>
    </citation>
    <scope>NUCLEOTIDE SEQUENCE [LARGE SCALE GENOMIC DNA]</scope>
    <source>
        <strain evidence="2">Teg-2019</strain>
        <tissue evidence="2">Adductor muscle</tissue>
    </source>
</reference>
<feature type="transmembrane region" description="Helical" evidence="1">
    <location>
        <begin position="6"/>
        <end position="28"/>
    </location>
</feature>
<evidence type="ECO:0000313" key="2">
    <source>
        <dbReference type="EMBL" id="KAJ8302544.1"/>
    </source>
</evidence>
<organism evidence="2 3">
    <name type="scientific">Tegillarca granosa</name>
    <name type="common">Malaysian cockle</name>
    <name type="synonym">Anadara granosa</name>
    <dbReference type="NCBI Taxonomy" id="220873"/>
    <lineage>
        <taxon>Eukaryota</taxon>
        <taxon>Metazoa</taxon>
        <taxon>Spiralia</taxon>
        <taxon>Lophotrochozoa</taxon>
        <taxon>Mollusca</taxon>
        <taxon>Bivalvia</taxon>
        <taxon>Autobranchia</taxon>
        <taxon>Pteriomorphia</taxon>
        <taxon>Arcoida</taxon>
        <taxon>Arcoidea</taxon>
        <taxon>Arcidae</taxon>
        <taxon>Tegillarca</taxon>
    </lineage>
</organism>
<evidence type="ECO:0000256" key="1">
    <source>
        <dbReference type="SAM" id="Phobius"/>
    </source>
</evidence>
<keyword evidence="1" id="KW-0812">Transmembrane</keyword>
<dbReference type="EMBL" id="JARBDR010000917">
    <property type="protein sequence ID" value="KAJ8302544.1"/>
    <property type="molecule type" value="Genomic_DNA"/>
</dbReference>
<evidence type="ECO:0000313" key="3">
    <source>
        <dbReference type="Proteomes" id="UP001217089"/>
    </source>
</evidence>
<feature type="transmembrane region" description="Helical" evidence="1">
    <location>
        <begin position="65"/>
        <end position="84"/>
    </location>
</feature>
<keyword evidence="1" id="KW-0472">Membrane</keyword>
<keyword evidence="1" id="KW-1133">Transmembrane helix</keyword>
<feature type="transmembrane region" description="Helical" evidence="1">
    <location>
        <begin position="118"/>
        <end position="134"/>
    </location>
</feature>